<name>A0A8S9UCS7_PHYIN</name>
<dbReference type="EMBL" id="JAACNO010001669">
    <property type="protein sequence ID" value="KAF4138446.1"/>
    <property type="molecule type" value="Genomic_DNA"/>
</dbReference>
<gene>
    <name evidence="2" type="ORF">GN958_ATG12312</name>
</gene>
<accession>A0A8S9UCS7</accession>
<protein>
    <submittedName>
        <fullName evidence="2">Uncharacterized protein</fullName>
    </submittedName>
</protein>
<comment type="caution">
    <text evidence="2">The sequence shown here is derived from an EMBL/GenBank/DDBJ whole genome shotgun (WGS) entry which is preliminary data.</text>
</comment>
<sequence>MVEKRECADTGTSWMPSRKQRREGASVPDAGASYSGGCQRRVVSVLGRECARHLIIKLGGVNCKVRGVREFLTPEHLTLGSGCCGGACVPATRGQEHDSV</sequence>
<dbReference type="AlphaFoldDB" id="A0A8S9UCS7"/>
<dbReference type="Proteomes" id="UP000704712">
    <property type="component" value="Unassembled WGS sequence"/>
</dbReference>
<evidence type="ECO:0000256" key="1">
    <source>
        <dbReference type="SAM" id="MobiDB-lite"/>
    </source>
</evidence>
<feature type="region of interest" description="Disordered" evidence="1">
    <location>
        <begin position="1"/>
        <end position="34"/>
    </location>
</feature>
<evidence type="ECO:0000313" key="2">
    <source>
        <dbReference type="EMBL" id="KAF4138446.1"/>
    </source>
</evidence>
<reference evidence="2" key="1">
    <citation type="submission" date="2020-03" db="EMBL/GenBank/DDBJ databases">
        <title>Hybrid Assembly of Korean Phytophthora infestans isolates.</title>
        <authorList>
            <person name="Prokchorchik M."/>
            <person name="Lee Y."/>
            <person name="Seo J."/>
            <person name="Cho J.-H."/>
            <person name="Park Y.-E."/>
            <person name="Jang D.-C."/>
            <person name="Im J.-S."/>
            <person name="Choi J.-G."/>
            <person name="Park H.-J."/>
            <person name="Lee G.-B."/>
            <person name="Lee Y.-G."/>
            <person name="Hong S.-Y."/>
            <person name="Cho K."/>
            <person name="Sohn K.H."/>
        </authorList>
    </citation>
    <scope>NUCLEOTIDE SEQUENCE</scope>
    <source>
        <strain evidence="2">KR_2_A2</strain>
    </source>
</reference>
<proteinExistence type="predicted"/>
<organism evidence="2 3">
    <name type="scientific">Phytophthora infestans</name>
    <name type="common">Potato late blight agent</name>
    <name type="synonym">Botrytis infestans</name>
    <dbReference type="NCBI Taxonomy" id="4787"/>
    <lineage>
        <taxon>Eukaryota</taxon>
        <taxon>Sar</taxon>
        <taxon>Stramenopiles</taxon>
        <taxon>Oomycota</taxon>
        <taxon>Peronosporomycetes</taxon>
        <taxon>Peronosporales</taxon>
        <taxon>Peronosporaceae</taxon>
        <taxon>Phytophthora</taxon>
    </lineage>
</organism>
<evidence type="ECO:0000313" key="3">
    <source>
        <dbReference type="Proteomes" id="UP000704712"/>
    </source>
</evidence>